<comment type="caution">
    <text evidence="2">The sequence shown here is derived from an EMBL/GenBank/DDBJ whole genome shotgun (WGS) entry which is preliminary data.</text>
</comment>
<evidence type="ECO:0000313" key="2">
    <source>
        <dbReference type="EMBL" id="GJD51073.1"/>
    </source>
</evidence>
<evidence type="ECO:0000313" key="3">
    <source>
        <dbReference type="Proteomes" id="UP001055167"/>
    </source>
</evidence>
<sequence length="152" mass="15225">MDLETINNGRIANDGTGDTPRDAWGKQNRNNAKLKAAAQTALDAAGAVVGGAAAATAAAAAAQAVLNGGVVPASMAPRRLQFLDALEASGAGRVATLAAAVPSDPGDPVNRAYQHTLFVTASCRLAVFARATLGLTDAAFAAILDAARTLQD</sequence>
<evidence type="ECO:0000256" key="1">
    <source>
        <dbReference type="SAM" id="MobiDB-lite"/>
    </source>
</evidence>
<keyword evidence="3" id="KW-1185">Reference proteome</keyword>
<dbReference type="RefSeq" id="WP_128562134.1">
    <property type="nucleotide sequence ID" value="NZ_BPQH01000012.1"/>
</dbReference>
<organism evidence="2 3">
    <name type="scientific">Methylobacterium crusticola</name>
    <dbReference type="NCBI Taxonomy" id="1697972"/>
    <lineage>
        <taxon>Bacteria</taxon>
        <taxon>Pseudomonadati</taxon>
        <taxon>Pseudomonadota</taxon>
        <taxon>Alphaproteobacteria</taxon>
        <taxon>Hyphomicrobiales</taxon>
        <taxon>Methylobacteriaceae</taxon>
        <taxon>Methylobacterium</taxon>
    </lineage>
</organism>
<reference evidence="2" key="2">
    <citation type="submission" date="2021-08" db="EMBL/GenBank/DDBJ databases">
        <authorList>
            <person name="Tani A."/>
            <person name="Ola A."/>
            <person name="Ogura Y."/>
            <person name="Katsura K."/>
            <person name="Hayashi T."/>
        </authorList>
    </citation>
    <scope>NUCLEOTIDE SEQUENCE</scope>
    <source>
        <strain evidence="2">KCTC 52305</strain>
    </source>
</reference>
<feature type="region of interest" description="Disordered" evidence="1">
    <location>
        <begin position="1"/>
        <end position="23"/>
    </location>
</feature>
<dbReference type="EMBL" id="BPQH01000012">
    <property type="protein sequence ID" value="GJD51073.1"/>
    <property type="molecule type" value="Genomic_DNA"/>
</dbReference>
<dbReference type="Proteomes" id="UP001055167">
    <property type="component" value="Unassembled WGS sequence"/>
</dbReference>
<proteinExistence type="predicted"/>
<feature type="compositionally biased region" description="Polar residues" evidence="1">
    <location>
        <begin position="1"/>
        <end position="10"/>
    </location>
</feature>
<gene>
    <name evidence="2" type="ORF">OPKNFCMD_3824</name>
</gene>
<name>A0ABQ4R0F0_9HYPH</name>
<accession>A0ABQ4R0F0</accession>
<reference evidence="2" key="1">
    <citation type="journal article" date="2021" name="Front. Microbiol.">
        <title>Comprehensive Comparative Genomics and Phenotyping of Methylobacterium Species.</title>
        <authorList>
            <person name="Alessa O."/>
            <person name="Ogura Y."/>
            <person name="Fujitani Y."/>
            <person name="Takami H."/>
            <person name="Hayashi T."/>
            <person name="Sahin N."/>
            <person name="Tani A."/>
        </authorList>
    </citation>
    <scope>NUCLEOTIDE SEQUENCE</scope>
    <source>
        <strain evidence="2">KCTC 52305</strain>
    </source>
</reference>
<protein>
    <submittedName>
        <fullName evidence="2">Uncharacterized protein</fullName>
    </submittedName>
</protein>